<keyword evidence="4" id="KW-1185">Reference proteome</keyword>
<dbReference type="RefSeq" id="WP_092026492.1">
    <property type="nucleotide sequence ID" value="NZ_FOUE01000007.1"/>
</dbReference>
<keyword evidence="2" id="KW-0472">Membrane</keyword>
<organism evidence="3 4">
    <name type="scientific">Marinobacter zhejiangensis</name>
    <dbReference type="NCBI Taxonomy" id="488535"/>
    <lineage>
        <taxon>Bacteria</taxon>
        <taxon>Pseudomonadati</taxon>
        <taxon>Pseudomonadota</taxon>
        <taxon>Gammaproteobacteria</taxon>
        <taxon>Pseudomonadales</taxon>
        <taxon>Marinobacteraceae</taxon>
        <taxon>Marinobacter</taxon>
    </lineage>
</organism>
<dbReference type="Proteomes" id="UP000198519">
    <property type="component" value="Unassembled WGS sequence"/>
</dbReference>
<feature type="compositionally biased region" description="Low complexity" evidence="1">
    <location>
        <begin position="123"/>
        <end position="136"/>
    </location>
</feature>
<evidence type="ECO:0000313" key="4">
    <source>
        <dbReference type="Proteomes" id="UP000198519"/>
    </source>
</evidence>
<reference evidence="4" key="1">
    <citation type="submission" date="2016-10" db="EMBL/GenBank/DDBJ databases">
        <authorList>
            <person name="Varghese N."/>
            <person name="Submissions S."/>
        </authorList>
    </citation>
    <scope>NUCLEOTIDE SEQUENCE [LARGE SCALE GENOMIC DNA]</scope>
    <source>
        <strain evidence="4">CGMCC 1.7061</strain>
    </source>
</reference>
<dbReference type="STRING" id="488535.SAMN04487963_3604"/>
<dbReference type="EMBL" id="FOUE01000007">
    <property type="protein sequence ID" value="SFM75498.1"/>
    <property type="molecule type" value="Genomic_DNA"/>
</dbReference>
<feature type="transmembrane region" description="Helical" evidence="2">
    <location>
        <begin position="38"/>
        <end position="56"/>
    </location>
</feature>
<evidence type="ECO:0000256" key="2">
    <source>
        <dbReference type="SAM" id="Phobius"/>
    </source>
</evidence>
<dbReference type="AlphaFoldDB" id="A0A1I4TFC4"/>
<accession>A0A1I4TFC4</accession>
<evidence type="ECO:0000256" key="1">
    <source>
        <dbReference type="SAM" id="MobiDB-lite"/>
    </source>
</evidence>
<dbReference type="OrthoDB" id="7597043at2"/>
<evidence type="ECO:0000313" key="3">
    <source>
        <dbReference type="EMBL" id="SFM75498.1"/>
    </source>
</evidence>
<keyword evidence="2" id="KW-0812">Transmembrane</keyword>
<gene>
    <name evidence="3" type="ORF">SAMN04487963_3604</name>
</gene>
<keyword evidence="2" id="KW-1133">Transmembrane helix</keyword>
<proteinExistence type="predicted"/>
<feature type="region of interest" description="Disordered" evidence="1">
    <location>
        <begin position="116"/>
        <end position="136"/>
    </location>
</feature>
<feature type="transmembrane region" description="Helical" evidence="2">
    <location>
        <begin position="68"/>
        <end position="86"/>
    </location>
</feature>
<name>A0A1I4TFC4_9GAMM</name>
<protein>
    <recommendedName>
        <fullName evidence="5">DUF2628 domain-containing protein</fullName>
    </recommendedName>
</protein>
<dbReference type="Pfam" id="PF10947">
    <property type="entry name" value="DUF2628"/>
    <property type="match status" value="1"/>
</dbReference>
<dbReference type="InterPro" id="IPR024399">
    <property type="entry name" value="DUF2628"/>
</dbReference>
<sequence length="136" mass="14694">MRTFRVYRHPNASVEAVKVGFSWPCLLFGLIWAAVKRLWGVVGVVVGLIVLSMVIEEVTYSGGSYREGAIVTLVLDLAFWAGWLIFSFKANEFRESNLRSRGYQLVATVRAESPEAATGSAVAPEGAPAAGETLSA</sequence>
<evidence type="ECO:0008006" key="5">
    <source>
        <dbReference type="Google" id="ProtNLM"/>
    </source>
</evidence>